<dbReference type="InterPro" id="IPR000200">
    <property type="entry name" value="Peptidase_C10"/>
</dbReference>
<evidence type="ECO:0000313" key="2">
    <source>
        <dbReference type="EMBL" id="MEQ2486521.1"/>
    </source>
</evidence>
<keyword evidence="1" id="KW-0732">Signal</keyword>
<proteinExistence type="predicted"/>
<dbReference type="Pfam" id="PF01640">
    <property type="entry name" value="Peptidase_C10"/>
    <property type="match status" value="1"/>
</dbReference>
<dbReference type="Proteomes" id="UP001487296">
    <property type="component" value="Unassembled WGS sequence"/>
</dbReference>
<feature type="signal peptide" evidence="1">
    <location>
        <begin position="1"/>
        <end position="20"/>
    </location>
</feature>
<evidence type="ECO:0000313" key="3">
    <source>
        <dbReference type="Proteomes" id="UP001487296"/>
    </source>
</evidence>
<protein>
    <submittedName>
        <fullName evidence="2">C10 family peptidase</fullName>
    </submittedName>
</protein>
<accession>A0ABV1FQ29</accession>
<name>A0ABV1FQ29_9BACT</name>
<dbReference type="Gene3D" id="3.90.70.50">
    <property type="entry name" value="Peptidase C10, streptopain"/>
    <property type="match status" value="1"/>
</dbReference>
<dbReference type="InterPro" id="IPR038765">
    <property type="entry name" value="Papain-like_cys_pep_sf"/>
</dbReference>
<dbReference type="SUPFAM" id="SSF54001">
    <property type="entry name" value="Cysteine proteinases"/>
    <property type="match status" value="1"/>
</dbReference>
<dbReference type="EMBL" id="JBBNFP010000015">
    <property type="protein sequence ID" value="MEQ2486521.1"/>
    <property type="molecule type" value="Genomic_DNA"/>
</dbReference>
<dbReference type="RefSeq" id="WP_215759603.1">
    <property type="nucleotide sequence ID" value="NZ_JAHKBE010000015.1"/>
</dbReference>
<sequence>MHKHLSIIALACMVSLSATAKQRTQQQLLQAAQAFVQANGGPAKGAKSKVTFTQLLSNDQITLLNSSNGQALIMANDDAFQPIVGYTDAPVDRNNMAPAFEWWMTTISQAMEETLAKGATPTQVKRNAAYREAVDKLMTTEWGQSEPYYNLTPTYTQNYQETHYVTGCVATAMAQVMKYHDYPEKGKGYNRWTFYPNGNNSTGTTVRVNFANTYDWKNMLDKYTRGKYNDTEAKAVAVLMKDCGGSVSMQYAKDGSGAYAADACRALRNNFKYHQAIKLYTRAFYPKDAWMDLIYRELNDSCPILYGGATTQGFGHEFVFDGYDKNGLVHVNWGWEGVNDGYFDVALLNSREGSFTESQNMVIVRTPDDKHFKETYHSLWGSVTGLILTQAGSRVNANSYVAYNLDVDYFTGYVELVAANTKTGMVTQLTSNDPVSNVEYTSGFRLNISADLRQLANGEYRIYMATKSTSADKQELDWQPILSNETVNSNYLLTVNNGKYTLTKGSNNFTTGISTTLVENEASKVTRVYNLQGQEVYQSATDDFDPNRLPAHGTYIVRQGSKSVKIVR</sequence>
<evidence type="ECO:0000256" key="1">
    <source>
        <dbReference type="SAM" id="SignalP"/>
    </source>
</evidence>
<keyword evidence="3" id="KW-1185">Reference proteome</keyword>
<comment type="caution">
    <text evidence="2">The sequence shown here is derived from an EMBL/GenBank/DDBJ whole genome shotgun (WGS) entry which is preliminary data.</text>
</comment>
<dbReference type="InterPro" id="IPR044934">
    <property type="entry name" value="Streptopain_sf"/>
</dbReference>
<gene>
    <name evidence="2" type="ORF">AAAT34_05545</name>
</gene>
<organism evidence="2 3">
    <name type="scientific">Hallella faecis</name>
    <dbReference type="NCBI Taxonomy" id="2841596"/>
    <lineage>
        <taxon>Bacteria</taxon>
        <taxon>Pseudomonadati</taxon>
        <taxon>Bacteroidota</taxon>
        <taxon>Bacteroidia</taxon>
        <taxon>Bacteroidales</taxon>
        <taxon>Prevotellaceae</taxon>
        <taxon>Hallella</taxon>
    </lineage>
</organism>
<dbReference type="PRINTS" id="PR00797">
    <property type="entry name" value="STREPTOPAIN"/>
</dbReference>
<reference evidence="2 3" key="1">
    <citation type="submission" date="2024-04" db="EMBL/GenBank/DDBJ databases">
        <title>Human intestinal bacterial collection.</title>
        <authorList>
            <person name="Pauvert C."/>
            <person name="Hitch T.C.A."/>
            <person name="Clavel T."/>
        </authorList>
    </citation>
    <scope>NUCLEOTIDE SEQUENCE [LARGE SCALE GENOMIC DNA]</scope>
    <source>
        <strain evidence="2 3">CLA-AA-H145</strain>
    </source>
</reference>
<feature type="chain" id="PRO_5045807046" evidence="1">
    <location>
        <begin position="21"/>
        <end position="568"/>
    </location>
</feature>